<gene>
    <name evidence="1" type="primary">Acey_s0280.g1221</name>
    <name evidence="1" type="ORF">Y032_0280g1221</name>
</gene>
<organism evidence="1 2">
    <name type="scientific">Ancylostoma ceylanicum</name>
    <dbReference type="NCBI Taxonomy" id="53326"/>
    <lineage>
        <taxon>Eukaryota</taxon>
        <taxon>Metazoa</taxon>
        <taxon>Ecdysozoa</taxon>
        <taxon>Nematoda</taxon>
        <taxon>Chromadorea</taxon>
        <taxon>Rhabditida</taxon>
        <taxon>Rhabditina</taxon>
        <taxon>Rhabditomorpha</taxon>
        <taxon>Strongyloidea</taxon>
        <taxon>Ancylostomatidae</taxon>
        <taxon>Ancylostomatinae</taxon>
        <taxon>Ancylostoma</taxon>
    </lineage>
</organism>
<evidence type="ECO:0000313" key="1">
    <source>
        <dbReference type="EMBL" id="EYB86367.1"/>
    </source>
</evidence>
<protein>
    <submittedName>
        <fullName evidence="1">Uncharacterized protein</fullName>
    </submittedName>
</protein>
<name>A0A016S7N8_9BILA</name>
<reference evidence="2" key="1">
    <citation type="journal article" date="2015" name="Nat. Genet.">
        <title>The genome and transcriptome of the zoonotic hookworm Ancylostoma ceylanicum identify infection-specific gene families.</title>
        <authorList>
            <person name="Schwarz E.M."/>
            <person name="Hu Y."/>
            <person name="Antoshechkin I."/>
            <person name="Miller M.M."/>
            <person name="Sternberg P.W."/>
            <person name="Aroian R.V."/>
        </authorList>
    </citation>
    <scope>NUCLEOTIDE SEQUENCE</scope>
    <source>
        <strain evidence="2">HY135</strain>
    </source>
</reference>
<proteinExistence type="predicted"/>
<dbReference type="EMBL" id="JARK01001616">
    <property type="protein sequence ID" value="EYB86367.1"/>
    <property type="molecule type" value="Genomic_DNA"/>
</dbReference>
<dbReference type="Proteomes" id="UP000024635">
    <property type="component" value="Unassembled WGS sequence"/>
</dbReference>
<comment type="caution">
    <text evidence="1">The sequence shown here is derived from an EMBL/GenBank/DDBJ whole genome shotgun (WGS) entry which is preliminary data.</text>
</comment>
<sequence>MHGVYVSGWRADAPPAMTRAGDRYSAGCLLEYATRHSMRCARSSPRDIHSVLICEESFHLTLGTFSV</sequence>
<evidence type="ECO:0000313" key="2">
    <source>
        <dbReference type="Proteomes" id="UP000024635"/>
    </source>
</evidence>
<dbReference type="AlphaFoldDB" id="A0A016S7N8"/>
<keyword evidence="2" id="KW-1185">Reference proteome</keyword>
<accession>A0A016S7N8</accession>